<dbReference type="STRING" id="659014.SAMN04487996_101288"/>
<dbReference type="InterPro" id="IPR011042">
    <property type="entry name" value="6-blade_b-propeller_TolB-like"/>
</dbReference>
<feature type="compositionally biased region" description="Pro residues" evidence="3">
    <location>
        <begin position="36"/>
        <end position="48"/>
    </location>
</feature>
<feature type="repeat" description="NHL" evidence="2">
    <location>
        <begin position="173"/>
        <end position="215"/>
    </location>
</feature>
<evidence type="ECO:0000256" key="3">
    <source>
        <dbReference type="SAM" id="MobiDB-lite"/>
    </source>
</evidence>
<sequence length="362" mass="36987">MVARLPVTMRTLLISIAVILTGLLAGSCDKEETAAPPAPADPPAPTEPAVPHSYTVSTLAGSGIYGFADGHGEDAAFREAYGLATDAEGNLYVADSGNNRIRKITPDGWVTTVAGDSAFGSANGTAAQARFNYPHGLVVDGDGNIYVADAGNSLIRKISPDGIVTTLAGSGAAGFKNGRGKEAAFNFPADIVLDPDNNLYVSDGGNACIRKITPDGVVSTFATGFGFPEGMEIDKAGNLYVADAGGFVVRKVTPQGVVSILAGSTSILGYVDGNGADARFHNPEGIAIDGLGNLYVGDLNAAIRKITPAGIVSTIAGTGVKGFADGTGPEARFSEPSGMAIDPAGNLYVGDVRNLRIRKIQL</sequence>
<evidence type="ECO:0000313" key="4">
    <source>
        <dbReference type="EMBL" id="SDD54774.1"/>
    </source>
</evidence>
<dbReference type="Pfam" id="PF01436">
    <property type="entry name" value="NHL"/>
    <property type="match status" value="4"/>
</dbReference>
<evidence type="ECO:0000313" key="5">
    <source>
        <dbReference type="Proteomes" id="UP000198748"/>
    </source>
</evidence>
<gene>
    <name evidence="4" type="ORF">SAMN04487996_101288</name>
</gene>
<keyword evidence="1" id="KW-0677">Repeat</keyword>
<keyword evidence="5" id="KW-1185">Reference proteome</keyword>
<dbReference type="OrthoDB" id="791543at2"/>
<dbReference type="Gene3D" id="2.120.10.30">
    <property type="entry name" value="TolB, C-terminal domain"/>
    <property type="match status" value="3"/>
</dbReference>
<evidence type="ECO:0000256" key="1">
    <source>
        <dbReference type="ARBA" id="ARBA00022737"/>
    </source>
</evidence>
<dbReference type="SUPFAM" id="SSF101898">
    <property type="entry name" value="NHL repeat"/>
    <property type="match status" value="1"/>
</dbReference>
<feature type="region of interest" description="Disordered" evidence="3">
    <location>
        <begin position="30"/>
        <end position="50"/>
    </location>
</feature>
<accession>A0A1G6VML3</accession>
<dbReference type="InterPro" id="IPR001258">
    <property type="entry name" value="NHL_repeat"/>
</dbReference>
<evidence type="ECO:0000256" key="2">
    <source>
        <dbReference type="PROSITE-ProRule" id="PRU00504"/>
    </source>
</evidence>
<name>A0A1G6VML3_9BACT</name>
<dbReference type="PROSITE" id="PS51125">
    <property type="entry name" value="NHL"/>
    <property type="match status" value="3"/>
</dbReference>
<dbReference type="Proteomes" id="UP000198748">
    <property type="component" value="Unassembled WGS sequence"/>
</dbReference>
<proteinExistence type="predicted"/>
<dbReference type="AlphaFoldDB" id="A0A1G6VML3"/>
<dbReference type="Pfam" id="PF20067">
    <property type="entry name" value="SSL_N"/>
    <property type="match status" value="1"/>
</dbReference>
<dbReference type="EMBL" id="FNAN01000001">
    <property type="protein sequence ID" value="SDD54774.1"/>
    <property type="molecule type" value="Genomic_DNA"/>
</dbReference>
<protein>
    <submittedName>
        <fullName evidence="4">NHL repeat-containing protein</fullName>
    </submittedName>
</protein>
<reference evidence="5" key="1">
    <citation type="submission" date="2016-10" db="EMBL/GenBank/DDBJ databases">
        <authorList>
            <person name="Varghese N."/>
            <person name="Submissions S."/>
        </authorList>
    </citation>
    <scope>NUCLEOTIDE SEQUENCE [LARGE SCALE GENOMIC DNA]</scope>
    <source>
        <strain evidence="5">DSM 25329</strain>
    </source>
</reference>
<dbReference type="PROSITE" id="PS51257">
    <property type="entry name" value="PROKAR_LIPOPROTEIN"/>
    <property type="match status" value="1"/>
</dbReference>
<organism evidence="4 5">
    <name type="scientific">Dyadobacter soli</name>
    <dbReference type="NCBI Taxonomy" id="659014"/>
    <lineage>
        <taxon>Bacteria</taxon>
        <taxon>Pseudomonadati</taxon>
        <taxon>Bacteroidota</taxon>
        <taxon>Cytophagia</taxon>
        <taxon>Cytophagales</taxon>
        <taxon>Spirosomataceae</taxon>
        <taxon>Dyadobacter</taxon>
    </lineage>
</organism>
<feature type="repeat" description="NHL" evidence="2">
    <location>
        <begin position="82"/>
        <end position="107"/>
    </location>
</feature>
<dbReference type="PANTHER" id="PTHR13833">
    <property type="match status" value="1"/>
</dbReference>
<dbReference type="PANTHER" id="PTHR13833:SF71">
    <property type="entry name" value="NHL DOMAIN-CONTAINING PROTEIN"/>
    <property type="match status" value="1"/>
</dbReference>
<feature type="repeat" description="NHL" evidence="2">
    <location>
        <begin position="131"/>
        <end position="161"/>
    </location>
</feature>
<dbReference type="CDD" id="cd14953">
    <property type="entry name" value="NHL_like_1"/>
    <property type="match status" value="1"/>
</dbReference>